<dbReference type="PANTHER" id="PTHR47660:SF7">
    <property type="entry name" value="TRANSCRIPTION FACTOR WITH C2H2 AND ZN(2)-CYS(6) DNA BINDING DOMAIN (EUROFUNG)"/>
    <property type="match status" value="1"/>
</dbReference>
<protein>
    <recommendedName>
        <fullName evidence="8">Zn(2)-C6 fungal-type domain-containing protein</fullName>
    </recommendedName>
</protein>
<comment type="caution">
    <text evidence="9">The sequence shown here is derived from an EMBL/GenBank/DDBJ whole genome shotgun (WGS) entry which is preliminary data.</text>
</comment>
<accession>A0AAD6C0Z3</accession>
<dbReference type="PROSITE" id="PS00463">
    <property type="entry name" value="ZN2_CY6_FUNGAL_1"/>
    <property type="match status" value="1"/>
</dbReference>
<dbReference type="PROSITE" id="PS50048">
    <property type="entry name" value="ZN2_CY6_FUNGAL_2"/>
    <property type="match status" value="1"/>
</dbReference>
<dbReference type="RefSeq" id="XP_056762615.1">
    <property type="nucleotide sequence ID" value="XM_056913766.1"/>
</dbReference>
<dbReference type="CDD" id="cd00067">
    <property type="entry name" value="GAL4"/>
    <property type="match status" value="1"/>
</dbReference>
<evidence type="ECO:0000259" key="8">
    <source>
        <dbReference type="PROSITE" id="PS50048"/>
    </source>
</evidence>
<evidence type="ECO:0000256" key="2">
    <source>
        <dbReference type="ARBA" id="ARBA00022833"/>
    </source>
</evidence>
<evidence type="ECO:0000256" key="7">
    <source>
        <dbReference type="SAM" id="MobiDB-lite"/>
    </source>
</evidence>
<evidence type="ECO:0000256" key="4">
    <source>
        <dbReference type="ARBA" id="ARBA00023125"/>
    </source>
</evidence>
<evidence type="ECO:0000313" key="9">
    <source>
        <dbReference type="EMBL" id="KAJ5439386.1"/>
    </source>
</evidence>
<keyword evidence="1" id="KW-0479">Metal-binding</keyword>
<dbReference type="InterPro" id="IPR001138">
    <property type="entry name" value="Zn2Cys6_DnaBD"/>
</dbReference>
<evidence type="ECO:0000256" key="3">
    <source>
        <dbReference type="ARBA" id="ARBA00023015"/>
    </source>
</evidence>
<keyword evidence="5" id="KW-0804">Transcription</keyword>
<feature type="region of interest" description="Disordered" evidence="7">
    <location>
        <begin position="221"/>
        <end position="250"/>
    </location>
</feature>
<dbReference type="InterPro" id="IPR036864">
    <property type="entry name" value="Zn2-C6_fun-type_DNA-bd_sf"/>
</dbReference>
<dbReference type="GO" id="GO:0003677">
    <property type="term" value="F:DNA binding"/>
    <property type="evidence" value="ECO:0007669"/>
    <property type="project" value="UniProtKB-KW"/>
</dbReference>
<evidence type="ECO:0000313" key="10">
    <source>
        <dbReference type="Proteomes" id="UP001213681"/>
    </source>
</evidence>
<dbReference type="GO" id="GO:0006351">
    <property type="term" value="P:DNA-templated transcription"/>
    <property type="evidence" value="ECO:0007669"/>
    <property type="project" value="InterPro"/>
</dbReference>
<keyword evidence="3" id="KW-0805">Transcription regulation</keyword>
<keyword evidence="10" id="KW-1185">Reference proteome</keyword>
<feature type="compositionally biased region" description="Polar residues" evidence="7">
    <location>
        <begin position="240"/>
        <end position="250"/>
    </location>
</feature>
<evidence type="ECO:0000256" key="6">
    <source>
        <dbReference type="ARBA" id="ARBA00023242"/>
    </source>
</evidence>
<dbReference type="PANTHER" id="PTHR47660">
    <property type="entry name" value="TRANSCRIPTION FACTOR WITH C2H2 AND ZN(2)-CYS(6) DNA BINDING DOMAIN (EUROFUNG)-RELATED-RELATED"/>
    <property type="match status" value="1"/>
</dbReference>
<keyword evidence="2" id="KW-0862">Zinc</keyword>
<feature type="compositionally biased region" description="Basic and acidic residues" evidence="7">
    <location>
        <begin position="74"/>
        <end position="89"/>
    </location>
</feature>
<dbReference type="Gene3D" id="4.10.240.10">
    <property type="entry name" value="Zn(2)-C6 fungal-type DNA-binding domain"/>
    <property type="match status" value="1"/>
</dbReference>
<reference evidence="9" key="1">
    <citation type="submission" date="2022-12" db="EMBL/GenBank/DDBJ databases">
        <authorList>
            <person name="Petersen C."/>
        </authorList>
    </citation>
    <scope>NUCLEOTIDE SEQUENCE</scope>
    <source>
        <strain evidence="9">IBT 16125</strain>
    </source>
</reference>
<dbReference type="AlphaFoldDB" id="A0AAD6C0Z3"/>
<dbReference type="Pfam" id="PF00172">
    <property type="entry name" value="Zn_clus"/>
    <property type="match status" value="1"/>
</dbReference>
<dbReference type="GO" id="GO:0008270">
    <property type="term" value="F:zinc ion binding"/>
    <property type="evidence" value="ECO:0007669"/>
    <property type="project" value="InterPro"/>
</dbReference>
<feature type="domain" description="Zn(2)-C6 fungal-type" evidence="8">
    <location>
        <begin position="34"/>
        <end position="63"/>
    </location>
</feature>
<reference evidence="9" key="2">
    <citation type="journal article" date="2023" name="IMA Fungus">
        <title>Comparative genomic study of the Penicillium genus elucidates a diverse pangenome and 15 lateral gene transfer events.</title>
        <authorList>
            <person name="Petersen C."/>
            <person name="Sorensen T."/>
            <person name="Nielsen M.R."/>
            <person name="Sondergaard T.E."/>
            <person name="Sorensen J.L."/>
            <person name="Fitzpatrick D.A."/>
            <person name="Frisvad J.C."/>
            <person name="Nielsen K.L."/>
        </authorList>
    </citation>
    <scope>NUCLEOTIDE SEQUENCE</scope>
    <source>
        <strain evidence="9">IBT 16125</strain>
    </source>
</reference>
<dbReference type="GO" id="GO:0000981">
    <property type="term" value="F:DNA-binding transcription factor activity, RNA polymerase II-specific"/>
    <property type="evidence" value="ECO:0007669"/>
    <property type="project" value="InterPro"/>
</dbReference>
<keyword evidence="6" id="KW-0539">Nucleus</keyword>
<feature type="region of interest" description="Disordered" evidence="7">
    <location>
        <begin position="72"/>
        <end position="106"/>
    </location>
</feature>
<keyword evidence="4" id="KW-0238">DNA-binding</keyword>
<dbReference type="InterPro" id="IPR007219">
    <property type="entry name" value="XnlR_reg_dom"/>
</dbReference>
<name>A0AAD6C0Z3_9EURO</name>
<evidence type="ECO:0000256" key="5">
    <source>
        <dbReference type="ARBA" id="ARBA00023163"/>
    </source>
</evidence>
<sequence>MWEGIFPDILNRHTRIHTQQQPEIATSRTQRSAACLQCATSRVRCTRGDPCARCESKGLSCEHRVLSARRRRVGSGEDRVAERDAHVSRTEQAPTTSPEPGAVLGEGVDWQGLRDAYSGNALDLEMTYGLGMYEVDPTNEFAPRPLSAINWLSPDDRNIQEWASQLAGIPDGGVFPTSTTVAMPAVPSLPQLLGTEPTLGWAPASQSSTDNAQIETLAAMTSCPEGTERQSSETLMDGASSRSSQSTDGTASSLSQWLAEDVYDDIVSGVEEETQASSSLPSLPAFRLCVHLYFERLHPNLPFLSRASFISEKPHWILALAVAGVGAAYLRFSQGSQWKDILMQALEGILLRRLHQFRHKVDPKLPTTSTFETANEAEELLPLIQAKVLHLLCMLHSYTSYITQRAVFDRAELVQWCSSLNLVPDSVGIFGLSTSGKDIQQWKKVQSSLRTGMMIWLLDSMVSYELNCNHLMKLGDARGWLPCHEMAWENPSAENIAYAESVSISLLDALDLIYIEKRFPRKLSQFSQVLLIHAIYRRTTEVADQSRIQLSSWSPTDSAQISSPRPASTQVMWPPSSSILVKWRNAACDSLDVLHCAANSRAAESCWEEPTILYLHLARLLILSPFMHFQTLAQDPLLRTRNGPSVNVSHLERFENARSQVFQWAIRDQFKARLSVVHAGALLWHVRRFSTDNVVEPFAVYIATLLLWAYSLSVKTVRAQGSTTHQNASCSHPPSHDQIPGDASLVDEDNIATDQSDAEPRFIYLDRPLDDELVQMYIRVGNKVSAQLKGVGDISSDTAPVKILKQGYYLLTGERYVGQNSSSTTAGEVIFRPWNIQQLYAATIRWLVEAS</sequence>
<dbReference type="EMBL" id="JAPVEA010000008">
    <property type="protein sequence ID" value="KAJ5439386.1"/>
    <property type="molecule type" value="Genomic_DNA"/>
</dbReference>
<proteinExistence type="predicted"/>
<dbReference type="Pfam" id="PF04082">
    <property type="entry name" value="Fungal_trans"/>
    <property type="match status" value="1"/>
</dbReference>
<gene>
    <name evidence="9" type="ORF">N7458_010384</name>
</gene>
<evidence type="ECO:0000256" key="1">
    <source>
        <dbReference type="ARBA" id="ARBA00022723"/>
    </source>
</evidence>
<dbReference type="SUPFAM" id="SSF57701">
    <property type="entry name" value="Zn2/Cys6 DNA-binding domain"/>
    <property type="match status" value="1"/>
</dbReference>
<organism evidence="9 10">
    <name type="scientific">Penicillium daleae</name>
    <dbReference type="NCBI Taxonomy" id="63821"/>
    <lineage>
        <taxon>Eukaryota</taxon>
        <taxon>Fungi</taxon>
        <taxon>Dikarya</taxon>
        <taxon>Ascomycota</taxon>
        <taxon>Pezizomycotina</taxon>
        <taxon>Eurotiomycetes</taxon>
        <taxon>Eurotiomycetidae</taxon>
        <taxon>Eurotiales</taxon>
        <taxon>Aspergillaceae</taxon>
        <taxon>Penicillium</taxon>
    </lineage>
</organism>
<dbReference type="SMART" id="SM00066">
    <property type="entry name" value="GAL4"/>
    <property type="match status" value="1"/>
</dbReference>
<dbReference type="Proteomes" id="UP001213681">
    <property type="component" value="Unassembled WGS sequence"/>
</dbReference>
<dbReference type="GeneID" id="81604009"/>